<feature type="transmembrane region" description="Helical" evidence="7">
    <location>
        <begin position="202"/>
        <end position="227"/>
    </location>
</feature>
<evidence type="ECO:0000259" key="8">
    <source>
        <dbReference type="PROSITE" id="PS50928"/>
    </source>
</evidence>
<dbReference type="InterPro" id="IPR051393">
    <property type="entry name" value="ABC_transporter_permease"/>
</dbReference>
<evidence type="ECO:0000256" key="5">
    <source>
        <dbReference type="ARBA" id="ARBA00022989"/>
    </source>
</evidence>
<evidence type="ECO:0000256" key="4">
    <source>
        <dbReference type="ARBA" id="ARBA00022692"/>
    </source>
</evidence>
<keyword evidence="2 7" id="KW-0813">Transport</keyword>
<keyword evidence="4 7" id="KW-0812">Transmembrane</keyword>
<dbReference type="AlphaFoldDB" id="A0A5M3XF18"/>
<reference evidence="9 10" key="1">
    <citation type="submission" date="2019-10" db="EMBL/GenBank/DDBJ databases">
        <title>Whole genome shotgun sequence of Acrocarpospora pleiomorpha NBRC 16267.</title>
        <authorList>
            <person name="Ichikawa N."/>
            <person name="Kimura A."/>
            <person name="Kitahashi Y."/>
            <person name="Komaki H."/>
            <person name="Oguchi A."/>
        </authorList>
    </citation>
    <scope>NUCLEOTIDE SEQUENCE [LARGE SCALE GENOMIC DNA]</scope>
    <source>
        <strain evidence="9 10">NBRC 16267</strain>
    </source>
</reference>
<dbReference type="EMBL" id="BLAF01000008">
    <property type="protein sequence ID" value="GES18729.1"/>
    <property type="molecule type" value="Genomic_DNA"/>
</dbReference>
<dbReference type="Pfam" id="PF00528">
    <property type="entry name" value="BPD_transp_1"/>
    <property type="match status" value="1"/>
</dbReference>
<keyword evidence="5 7" id="KW-1133">Transmembrane helix</keyword>
<keyword evidence="3" id="KW-1003">Cell membrane</keyword>
<dbReference type="PROSITE" id="PS50928">
    <property type="entry name" value="ABC_TM1"/>
    <property type="match status" value="1"/>
</dbReference>
<feature type="transmembrane region" description="Helical" evidence="7">
    <location>
        <begin position="106"/>
        <end position="128"/>
    </location>
</feature>
<dbReference type="Gene3D" id="1.10.3720.10">
    <property type="entry name" value="MetI-like"/>
    <property type="match status" value="1"/>
</dbReference>
<dbReference type="GO" id="GO:0005886">
    <property type="term" value="C:plasma membrane"/>
    <property type="evidence" value="ECO:0007669"/>
    <property type="project" value="UniProtKB-SubCell"/>
</dbReference>
<dbReference type="Proteomes" id="UP000377595">
    <property type="component" value="Unassembled WGS sequence"/>
</dbReference>
<sequence length="297" mass="31893">MAALFLAPWAIGFLVFTLGPLIASGYLSLTDYGLLSAPEFVGLSNYAKMLTDDPRFVKSIGVTALYVFVSVPVTLVAAFLVAALVNDRQRSSGASGKASRSPLFGFYRAAFYLPSLIAASVAVAILWVRLFAYDGIVNNLLAPLGLPRIAWIGQPGTAIWTIILLSVWSFGSTMVIFYAALKQVPAERYEAASIDGAGMLAKLWHITLPAISPIILFNAVIVLVNALQSFTPAYIVSNGTGGPADSTLVFALYLYEQAFRDLHMGYASAMAVLMLLALAGITALIFASSKFWVHYED</sequence>
<feature type="transmembrane region" description="Helical" evidence="7">
    <location>
        <begin position="64"/>
        <end position="85"/>
    </location>
</feature>
<protein>
    <submittedName>
        <fullName evidence="9">ABC transporter permease</fullName>
    </submittedName>
</protein>
<comment type="subcellular location">
    <subcellularLocation>
        <location evidence="1 7">Cell membrane</location>
        <topology evidence="1 7">Multi-pass membrane protein</topology>
    </subcellularLocation>
</comment>
<evidence type="ECO:0000256" key="1">
    <source>
        <dbReference type="ARBA" id="ARBA00004651"/>
    </source>
</evidence>
<accession>A0A5M3XF18</accession>
<keyword evidence="10" id="KW-1185">Reference proteome</keyword>
<comment type="similarity">
    <text evidence="7">Belongs to the binding-protein-dependent transport system permease family.</text>
</comment>
<dbReference type="CDD" id="cd06261">
    <property type="entry name" value="TM_PBP2"/>
    <property type="match status" value="1"/>
</dbReference>
<evidence type="ECO:0000256" key="6">
    <source>
        <dbReference type="ARBA" id="ARBA00023136"/>
    </source>
</evidence>
<dbReference type="PANTHER" id="PTHR30193:SF1">
    <property type="entry name" value="ABC TRANSPORTER PERMEASE PROTEIN YESP-RELATED"/>
    <property type="match status" value="1"/>
</dbReference>
<dbReference type="OrthoDB" id="34224at2"/>
<dbReference type="RefSeq" id="WP_155343851.1">
    <property type="nucleotide sequence ID" value="NZ_BAAAHM010000012.1"/>
</dbReference>
<dbReference type="InterPro" id="IPR035906">
    <property type="entry name" value="MetI-like_sf"/>
</dbReference>
<dbReference type="SUPFAM" id="SSF161098">
    <property type="entry name" value="MetI-like"/>
    <property type="match status" value="1"/>
</dbReference>
<feature type="transmembrane region" description="Helical" evidence="7">
    <location>
        <begin position="158"/>
        <end position="181"/>
    </location>
</feature>
<dbReference type="PANTHER" id="PTHR30193">
    <property type="entry name" value="ABC TRANSPORTER PERMEASE PROTEIN"/>
    <property type="match status" value="1"/>
</dbReference>
<feature type="transmembrane region" description="Helical" evidence="7">
    <location>
        <begin position="267"/>
        <end position="287"/>
    </location>
</feature>
<feature type="domain" description="ABC transmembrane type-1" evidence="8">
    <location>
        <begin position="56"/>
        <end position="285"/>
    </location>
</feature>
<dbReference type="GO" id="GO:0055085">
    <property type="term" value="P:transmembrane transport"/>
    <property type="evidence" value="ECO:0007669"/>
    <property type="project" value="InterPro"/>
</dbReference>
<dbReference type="InterPro" id="IPR000515">
    <property type="entry name" value="MetI-like"/>
</dbReference>
<evidence type="ECO:0000313" key="10">
    <source>
        <dbReference type="Proteomes" id="UP000377595"/>
    </source>
</evidence>
<gene>
    <name evidence="9" type="ORF">Aple_016240</name>
</gene>
<name>A0A5M3XF18_9ACTN</name>
<organism evidence="9 10">
    <name type="scientific">Acrocarpospora pleiomorpha</name>
    <dbReference type="NCBI Taxonomy" id="90975"/>
    <lineage>
        <taxon>Bacteria</taxon>
        <taxon>Bacillati</taxon>
        <taxon>Actinomycetota</taxon>
        <taxon>Actinomycetes</taxon>
        <taxon>Streptosporangiales</taxon>
        <taxon>Streptosporangiaceae</taxon>
        <taxon>Acrocarpospora</taxon>
    </lineage>
</organism>
<proteinExistence type="inferred from homology"/>
<comment type="caution">
    <text evidence="9">The sequence shown here is derived from an EMBL/GenBank/DDBJ whole genome shotgun (WGS) entry which is preliminary data.</text>
</comment>
<evidence type="ECO:0000256" key="3">
    <source>
        <dbReference type="ARBA" id="ARBA00022475"/>
    </source>
</evidence>
<feature type="transmembrane region" description="Helical" evidence="7">
    <location>
        <begin position="233"/>
        <end position="255"/>
    </location>
</feature>
<evidence type="ECO:0000313" key="9">
    <source>
        <dbReference type="EMBL" id="GES18729.1"/>
    </source>
</evidence>
<keyword evidence="6 7" id="KW-0472">Membrane</keyword>
<evidence type="ECO:0000256" key="2">
    <source>
        <dbReference type="ARBA" id="ARBA00022448"/>
    </source>
</evidence>
<evidence type="ECO:0000256" key="7">
    <source>
        <dbReference type="RuleBase" id="RU363032"/>
    </source>
</evidence>